<evidence type="ECO:0000313" key="2">
    <source>
        <dbReference type="Proteomes" id="UP000245626"/>
    </source>
</evidence>
<dbReference type="Proteomes" id="UP000245626">
    <property type="component" value="Unassembled WGS sequence"/>
</dbReference>
<evidence type="ECO:0000313" key="1">
    <source>
        <dbReference type="EMBL" id="PWN50858.1"/>
    </source>
</evidence>
<reference evidence="1 2" key="1">
    <citation type="journal article" date="2018" name="Mol. Biol. Evol.">
        <title>Broad Genomic Sampling Reveals a Smut Pathogenic Ancestry of the Fungal Clade Ustilaginomycotina.</title>
        <authorList>
            <person name="Kijpornyongpan T."/>
            <person name="Mondo S.J."/>
            <person name="Barry K."/>
            <person name="Sandor L."/>
            <person name="Lee J."/>
            <person name="Lipzen A."/>
            <person name="Pangilinan J."/>
            <person name="LaButti K."/>
            <person name="Hainaut M."/>
            <person name="Henrissat B."/>
            <person name="Grigoriev I.V."/>
            <person name="Spatafora J.W."/>
            <person name="Aime M.C."/>
        </authorList>
    </citation>
    <scope>NUCLEOTIDE SEQUENCE [LARGE SCALE GENOMIC DNA]</scope>
    <source>
        <strain evidence="1 2">SA 807</strain>
    </source>
</reference>
<dbReference type="EMBL" id="KZ819891">
    <property type="protein sequence ID" value="PWN50858.1"/>
    <property type="molecule type" value="Genomic_DNA"/>
</dbReference>
<organism evidence="1 2">
    <name type="scientific">Violaceomyces palustris</name>
    <dbReference type="NCBI Taxonomy" id="1673888"/>
    <lineage>
        <taxon>Eukaryota</taxon>
        <taxon>Fungi</taxon>
        <taxon>Dikarya</taxon>
        <taxon>Basidiomycota</taxon>
        <taxon>Ustilaginomycotina</taxon>
        <taxon>Ustilaginomycetes</taxon>
        <taxon>Violaceomycetales</taxon>
        <taxon>Violaceomycetaceae</taxon>
        <taxon>Violaceomyces</taxon>
    </lineage>
</organism>
<name>A0ACD0NY96_9BASI</name>
<sequence>MRPQAVLPNALAAVGDTPLIRLNRIPQAEGLKCNMLVKCEYFNAGGSVKDRIARRMLLSAEKKGILIPGKSVVIEPTSGNTGIGLALACAIKGYRCIIVLPEKMSKEKVNTLRALGAEVVRTPTEAAWDDPRSNIMTARRLKEEIPDAVILDQYNNLDNPTAHWATAEEIIEAITASEGPSEESSLNAGMGTSKSGGMPSVDSSSILGQPGARPLTPEESPELTPRGDGNLPAPSAVSTFASSGLVDVLVCGVGTGGTISGISSRIKRGDHNPTCHVLGVDPVGSTLALPATLNALEDGNDGSYKVEGIGYDFDPNTLNKALIDTWIKTEDQESFAGSRRLIREEGILAGGSSGAAIAGAIRFLKGDGWEKFGSKEGVNVVIVLPDSLRNYVTKPWLVEDAKEETHVY</sequence>
<gene>
    <name evidence="1" type="ORF">IE53DRAFT_75897</name>
</gene>
<proteinExistence type="predicted"/>
<keyword evidence="2" id="KW-1185">Reference proteome</keyword>
<protein>
    <submittedName>
        <fullName evidence="1">Pyridoxal phosphate-dependent enzyme, beta subunit</fullName>
    </submittedName>
</protein>
<accession>A0ACD0NY96</accession>